<feature type="domain" description="Helicase C-terminal" evidence="3">
    <location>
        <begin position="734"/>
        <end position="883"/>
    </location>
</feature>
<dbReference type="PROSITE" id="PS51192">
    <property type="entry name" value="HELICASE_ATP_BIND_1"/>
    <property type="match status" value="1"/>
</dbReference>
<feature type="domain" description="Helicase ATP-binding" evidence="2">
    <location>
        <begin position="444"/>
        <end position="605"/>
    </location>
</feature>
<dbReference type="EMBL" id="CP001720">
    <property type="protein sequence ID" value="ACV62313.1"/>
    <property type="molecule type" value="Genomic_DNA"/>
</dbReference>
<evidence type="ECO:0000256" key="1">
    <source>
        <dbReference type="ARBA" id="ARBA00022801"/>
    </source>
</evidence>
<evidence type="ECO:0000313" key="5">
    <source>
        <dbReference type="Proteomes" id="UP000002217"/>
    </source>
</evidence>
<dbReference type="GO" id="GO:0016787">
    <property type="term" value="F:hydrolase activity"/>
    <property type="evidence" value="ECO:0007669"/>
    <property type="project" value="UniProtKB-KW"/>
</dbReference>
<organism evidence="4 5">
    <name type="scientific">Desulfofarcimen acetoxidans (strain ATCC 49208 / DSM 771 / KCTC 5769 / VKM B-1644 / 5575)</name>
    <name type="common">Desulfotomaculum acetoxidans</name>
    <dbReference type="NCBI Taxonomy" id="485916"/>
    <lineage>
        <taxon>Bacteria</taxon>
        <taxon>Bacillati</taxon>
        <taxon>Bacillota</taxon>
        <taxon>Clostridia</taxon>
        <taxon>Eubacteriales</taxon>
        <taxon>Peptococcaceae</taxon>
        <taxon>Desulfofarcimen</taxon>
    </lineage>
</organism>
<protein>
    <submittedName>
        <fullName evidence="4">SNF2-related protein</fullName>
    </submittedName>
</protein>
<dbReference type="HOGENOM" id="CLU_000315_21_1_9"/>
<reference evidence="4 5" key="1">
    <citation type="journal article" date="2009" name="Stand. Genomic Sci.">
        <title>Complete genome sequence of Desulfotomaculum acetoxidans type strain (5575).</title>
        <authorList>
            <person name="Spring S."/>
            <person name="Lapidus A."/>
            <person name="Schroder M."/>
            <person name="Gleim D."/>
            <person name="Sims D."/>
            <person name="Meincke L."/>
            <person name="Glavina Del Rio T."/>
            <person name="Tice H."/>
            <person name="Copeland A."/>
            <person name="Cheng J.F."/>
            <person name="Lucas S."/>
            <person name="Chen F."/>
            <person name="Nolan M."/>
            <person name="Bruce D."/>
            <person name="Goodwin L."/>
            <person name="Pitluck S."/>
            <person name="Ivanova N."/>
            <person name="Mavromatis K."/>
            <person name="Mikhailova N."/>
            <person name="Pati A."/>
            <person name="Chen A."/>
            <person name="Palaniappan K."/>
            <person name="Land M."/>
            <person name="Hauser L."/>
            <person name="Chang Y.J."/>
            <person name="Jeffries C.D."/>
            <person name="Chain P."/>
            <person name="Saunders E."/>
            <person name="Brettin T."/>
            <person name="Detter J.C."/>
            <person name="Goker M."/>
            <person name="Bristow J."/>
            <person name="Eisen J.A."/>
            <person name="Markowitz V."/>
            <person name="Hugenholtz P."/>
            <person name="Kyrpides N.C."/>
            <person name="Klenk H.P."/>
            <person name="Han C."/>
        </authorList>
    </citation>
    <scope>NUCLEOTIDE SEQUENCE [LARGE SCALE GENOMIC DNA]</scope>
    <source>
        <strain evidence="5">ATCC 49208 / DSM 771 / VKM B-1644</strain>
    </source>
</reference>
<proteinExistence type="predicted"/>
<dbReference type="PROSITE" id="PS51194">
    <property type="entry name" value="HELICASE_CTER"/>
    <property type="match status" value="1"/>
</dbReference>
<name>C8VVJ8_DESAS</name>
<dbReference type="PANTHER" id="PTHR45629:SF7">
    <property type="entry name" value="DNA EXCISION REPAIR PROTEIN ERCC-6-RELATED"/>
    <property type="match status" value="1"/>
</dbReference>
<dbReference type="Pfam" id="PF00271">
    <property type="entry name" value="Helicase_C"/>
    <property type="match status" value="1"/>
</dbReference>
<accession>C8VVJ8</accession>
<dbReference type="eggNOG" id="COG0553">
    <property type="taxonomic scope" value="Bacteria"/>
</dbReference>
<dbReference type="SUPFAM" id="SSF52540">
    <property type="entry name" value="P-loop containing nucleoside triphosphate hydrolases"/>
    <property type="match status" value="2"/>
</dbReference>
<dbReference type="SMART" id="SM00490">
    <property type="entry name" value="HELICc"/>
    <property type="match status" value="1"/>
</dbReference>
<dbReference type="Gene3D" id="3.40.50.300">
    <property type="entry name" value="P-loop containing nucleotide triphosphate hydrolases"/>
    <property type="match status" value="1"/>
</dbReference>
<dbReference type="InterPro" id="IPR001650">
    <property type="entry name" value="Helicase_C-like"/>
</dbReference>
<dbReference type="Gene3D" id="3.40.50.10810">
    <property type="entry name" value="Tandem AAA-ATPase domain"/>
    <property type="match status" value="1"/>
</dbReference>
<gene>
    <name evidence="4" type="ordered locus">Dtox_1444</name>
</gene>
<dbReference type="SMART" id="SM00487">
    <property type="entry name" value="DEXDc"/>
    <property type="match status" value="1"/>
</dbReference>
<dbReference type="CDD" id="cd18793">
    <property type="entry name" value="SF2_C_SNF"/>
    <property type="match status" value="1"/>
</dbReference>
<evidence type="ECO:0000313" key="4">
    <source>
        <dbReference type="EMBL" id="ACV62313.1"/>
    </source>
</evidence>
<dbReference type="InterPro" id="IPR049730">
    <property type="entry name" value="SNF2/RAD54-like_C"/>
</dbReference>
<dbReference type="STRING" id="485916.Dtox_1444"/>
<dbReference type="InterPro" id="IPR038718">
    <property type="entry name" value="SNF2-like_sf"/>
</dbReference>
<dbReference type="InterPro" id="IPR014001">
    <property type="entry name" value="Helicase_ATP-bd"/>
</dbReference>
<evidence type="ECO:0000259" key="3">
    <source>
        <dbReference type="PROSITE" id="PS51194"/>
    </source>
</evidence>
<dbReference type="Proteomes" id="UP000002217">
    <property type="component" value="Chromosome"/>
</dbReference>
<keyword evidence="1" id="KW-0378">Hydrolase</keyword>
<dbReference type="Pfam" id="PF00176">
    <property type="entry name" value="SNF2-rel_dom"/>
    <property type="match status" value="1"/>
</dbReference>
<dbReference type="RefSeq" id="WP_015757027.1">
    <property type="nucleotide sequence ID" value="NC_013216.1"/>
</dbReference>
<dbReference type="OrthoDB" id="9814088at2"/>
<dbReference type="PANTHER" id="PTHR45629">
    <property type="entry name" value="SNF2/RAD54 FAMILY MEMBER"/>
    <property type="match status" value="1"/>
</dbReference>
<dbReference type="InterPro" id="IPR000330">
    <property type="entry name" value="SNF2_N"/>
</dbReference>
<dbReference type="GO" id="GO:0005524">
    <property type="term" value="F:ATP binding"/>
    <property type="evidence" value="ECO:0007669"/>
    <property type="project" value="InterPro"/>
</dbReference>
<evidence type="ECO:0000259" key="2">
    <source>
        <dbReference type="PROSITE" id="PS51192"/>
    </source>
</evidence>
<dbReference type="KEGG" id="dae:Dtox_1444"/>
<dbReference type="InterPro" id="IPR027417">
    <property type="entry name" value="P-loop_NTPase"/>
</dbReference>
<sequence>MNDLIIKINLKESTEQYCLVETYLGQLKVLKKRTFSGPLKAVDVLLVDCVKNLSDDLLEEIKDFLRDESRQIKKNKYLLSFSHFIKFLSLLDNVRGIFCTSYDRSLYELDGLNKAEFKIAAGDTSNFRGRLYLEISGGEHIYLNKKSYCFNVFGETFIFTRNHLFIINQSVNVPILKELLTSKRSILSESDLNRLHNTKESGNTEKVIADLHPVPVLYVMFAGAKVSGKLFFSYNGYEVPWNSSEEHLNDERNGTVYLRSLIDERRALSQIRTAGWKQTAGNSFILGNGVSAERSLSTLLESHFEIMTFEHKKICSSKSASFNISYGLDWFELTATAAGKEDKRDLTHLIDLKSRKRYIELDNEMILLPDAIWENRKIFNEIGSKLKVAKNHIGQIFEILEQPGVTSTFSPDEIIDFENIHLLLPSKLDEILRPYQKDGVRWLLYMYRNNFGGCLADDMGLGKTIQAIAFVMSRYWEGKQPMRVLVVVPKTLIENWRAEFKKFGGTICVCIYHGTNREKAFKKFEQIGGVLLTTYNTLLNDIGILNMISFHCMFIDEAQYIKNYKAKTYVAAQKIKARSKFILSGTPFENNIGELWALIDLINPGYLGNRTAFIKRYINLSSDKLIAKRLNARIKPFVLRRLKKDVLKELPEKTELKVICDMADTQRELYESILISVKNEIARMPNRFEIKDASTVLEGLLYLRQVCCHPALLKRTLNWNHCDESGKFDLFKLKIDELQANHEKVVVFSQFTSMLSIMKKWAEEQGYATFYLDGATMKRQEVVDSFERSDEGVFFISLKAGGVGLNIVSCQYAIIYDPWWNPAVENQASDRIYRIGQKKNVFVYHLVTANSIEEKIEKLKTEKREIADNLLLDTSISGILSIKELKRLIVE</sequence>
<keyword evidence="5" id="KW-1185">Reference proteome</keyword>
<dbReference type="InterPro" id="IPR050496">
    <property type="entry name" value="SNF2_RAD54_helicase_repair"/>
</dbReference>
<dbReference type="AlphaFoldDB" id="C8VVJ8"/>